<dbReference type="GO" id="GO:0004357">
    <property type="term" value="F:glutamate-cysteine ligase activity"/>
    <property type="evidence" value="ECO:0007669"/>
    <property type="project" value="UniProtKB-EC"/>
</dbReference>
<keyword evidence="1 4" id="KW-0436">Ligase</keyword>
<dbReference type="InterPro" id="IPR014746">
    <property type="entry name" value="Gln_synth/guanido_kin_cat_dom"/>
</dbReference>
<evidence type="ECO:0000256" key="1">
    <source>
        <dbReference type="ARBA" id="ARBA00022598"/>
    </source>
</evidence>
<dbReference type="GO" id="GO:0005524">
    <property type="term" value="F:ATP binding"/>
    <property type="evidence" value="ECO:0007669"/>
    <property type="project" value="UniProtKB-KW"/>
</dbReference>
<dbReference type="EC" id="6.3.2.2" evidence="4"/>
<dbReference type="InterPro" id="IPR006336">
    <property type="entry name" value="GCS2"/>
</dbReference>
<keyword evidence="2 4" id="KW-0547">Nucleotide-binding</keyword>
<protein>
    <recommendedName>
        <fullName evidence="4">Putative glutamate--cysteine ligase 2</fullName>
        <ecNumber evidence="4">6.3.2.2</ecNumber>
    </recommendedName>
    <alternativeName>
        <fullName evidence="4">Gamma-glutamylcysteine synthetase 2</fullName>
        <shortName evidence="4">GCS 2</shortName>
        <shortName evidence="4">Gamma-GCS 2</shortName>
    </alternativeName>
</protein>
<keyword evidence="3 4" id="KW-0067">ATP-binding</keyword>
<comment type="catalytic activity">
    <reaction evidence="4">
        <text>L-cysteine + L-glutamate + ATP = gamma-L-glutamyl-L-cysteine + ADP + phosphate + H(+)</text>
        <dbReference type="Rhea" id="RHEA:13285"/>
        <dbReference type="ChEBI" id="CHEBI:15378"/>
        <dbReference type="ChEBI" id="CHEBI:29985"/>
        <dbReference type="ChEBI" id="CHEBI:30616"/>
        <dbReference type="ChEBI" id="CHEBI:35235"/>
        <dbReference type="ChEBI" id="CHEBI:43474"/>
        <dbReference type="ChEBI" id="CHEBI:58173"/>
        <dbReference type="ChEBI" id="CHEBI:456216"/>
        <dbReference type="EC" id="6.3.2.2"/>
    </reaction>
</comment>
<dbReference type="PANTHER" id="PTHR36510">
    <property type="entry name" value="GLUTAMATE--CYSTEINE LIGASE 2-RELATED"/>
    <property type="match status" value="1"/>
</dbReference>
<proteinExistence type="inferred from homology"/>
<dbReference type="EMBL" id="OMOD01000101">
    <property type="protein sequence ID" value="SPF37944.1"/>
    <property type="molecule type" value="Genomic_DNA"/>
</dbReference>
<dbReference type="Gene3D" id="3.30.590.20">
    <property type="match status" value="1"/>
</dbReference>
<dbReference type="Proteomes" id="UP000238701">
    <property type="component" value="Unassembled WGS sequence"/>
</dbReference>
<sequence length="378" mass="43920">MLPTFTIGIEEEYQTVDPETRDLRSHIHAEILEKGRMILQERVKAEMHQSVVEVGTSVCKSIKEAKDEVKKLRRNMARLARENGLRLAAAATHPFSDWRTQEIHPDERYKNIVEDLQLVARANLIFGLHVHIGIEDRETAIHMMNHARYFLPHILALSTNSPFWLGMNTGLKSYRCKVFDKFPRTNIPDYFPSWGEYDNFIKLLIKTNCIDNAKKIWWDIRPHPFFNTIEFRVCDIPMRADETIALAALIQATVAKLYKLYAANQGFRLYRRALIMENKWRAARYGLDGKLIDFGKQTEVPARDLVREYLDFVDDVVDELDSREELNYIHEILEKGSGADRQLRVFQETGDLKQVVDFIIEETEAGLEEQPASERKVG</sequence>
<name>A0A2U3KE48_9BACT</name>
<dbReference type="AlphaFoldDB" id="A0A2U3KE48"/>
<dbReference type="InterPro" id="IPR011793">
    <property type="entry name" value="YbdK"/>
</dbReference>
<dbReference type="InterPro" id="IPR050141">
    <property type="entry name" value="GCL_type2/YbdK_subfam"/>
</dbReference>
<evidence type="ECO:0000256" key="3">
    <source>
        <dbReference type="ARBA" id="ARBA00022840"/>
    </source>
</evidence>
<dbReference type="PANTHER" id="PTHR36510:SF1">
    <property type="entry name" value="GLUTAMATE--CYSTEINE LIGASE 2-RELATED"/>
    <property type="match status" value="1"/>
</dbReference>
<evidence type="ECO:0000313" key="5">
    <source>
        <dbReference type="EMBL" id="SPF37944.1"/>
    </source>
</evidence>
<evidence type="ECO:0000256" key="2">
    <source>
        <dbReference type="ARBA" id="ARBA00022741"/>
    </source>
</evidence>
<comment type="similarity">
    <text evidence="4">Belongs to the glutamate--cysteine ligase type 2 family. YbdK subfamily.</text>
</comment>
<gene>
    <name evidence="5" type="ORF">SBA1_190073</name>
</gene>
<dbReference type="HAMAP" id="MF_01609">
    <property type="entry name" value="Glu_cys_ligase_2"/>
    <property type="match status" value="1"/>
</dbReference>
<dbReference type="SUPFAM" id="SSF55931">
    <property type="entry name" value="Glutamine synthetase/guanido kinase"/>
    <property type="match status" value="1"/>
</dbReference>
<dbReference type="Pfam" id="PF04107">
    <property type="entry name" value="GCS2"/>
    <property type="match status" value="1"/>
</dbReference>
<organism evidence="5 6">
    <name type="scientific">Candidatus Sulfotelmatobacter kueseliae</name>
    <dbReference type="NCBI Taxonomy" id="2042962"/>
    <lineage>
        <taxon>Bacteria</taxon>
        <taxon>Pseudomonadati</taxon>
        <taxon>Acidobacteriota</taxon>
        <taxon>Terriglobia</taxon>
        <taxon>Terriglobales</taxon>
        <taxon>Candidatus Korobacteraceae</taxon>
        <taxon>Candidatus Sulfotelmatobacter</taxon>
    </lineage>
</organism>
<comment type="function">
    <text evidence="4">ATP-dependent carboxylate-amine ligase which exhibits weak glutamate--cysteine ligase activity.</text>
</comment>
<evidence type="ECO:0000256" key="4">
    <source>
        <dbReference type="HAMAP-Rule" id="MF_01609"/>
    </source>
</evidence>
<reference evidence="6" key="1">
    <citation type="submission" date="2018-02" db="EMBL/GenBank/DDBJ databases">
        <authorList>
            <person name="Hausmann B."/>
        </authorList>
    </citation>
    <scope>NUCLEOTIDE SEQUENCE [LARGE SCALE GENOMIC DNA]</scope>
    <source>
        <strain evidence="6">Peat soil MAG SbA1</strain>
    </source>
</reference>
<dbReference type="NCBIfam" id="NF010039">
    <property type="entry name" value="PRK13515.1"/>
    <property type="match status" value="1"/>
</dbReference>
<dbReference type="NCBIfam" id="TIGR02050">
    <property type="entry name" value="gshA_cyan_rel"/>
    <property type="match status" value="1"/>
</dbReference>
<dbReference type="GO" id="GO:0042398">
    <property type="term" value="P:modified amino acid biosynthetic process"/>
    <property type="evidence" value="ECO:0007669"/>
    <property type="project" value="InterPro"/>
</dbReference>
<accession>A0A2U3KE48</accession>
<evidence type="ECO:0000313" key="6">
    <source>
        <dbReference type="Proteomes" id="UP000238701"/>
    </source>
</evidence>